<organism evidence="9 10">
    <name type="scientific">Quadrisphaera setariae</name>
    <dbReference type="NCBI Taxonomy" id="2593304"/>
    <lineage>
        <taxon>Bacteria</taxon>
        <taxon>Bacillati</taxon>
        <taxon>Actinomycetota</taxon>
        <taxon>Actinomycetes</taxon>
        <taxon>Kineosporiales</taxon>
        <taxon>Kineosporiaceae</taxon>
        <taxon>Quadrisphaera</taxon>
    </lineage>
</organism>
<evidence type="ECO:0000256" key="6">
    <source>
        <dbReference type="ARBA" id="ARBA00023277"/>
    </source>
</evidence>
<dbReference type="InterPro" id="IPR055235">
    <property type="entry name" value="ASD1_cat"/>
</dbReference>
<proteinExistence type="inferred from homology"/>
<dbReference type="GO" id="GO:0046373">
    <property type="term" value="P:L-arabinose metabolic process"/>
    <property type="evidence" value="ECO:0007669"/>
    <property type="project" value="InterPro"/>
</dbReference>
<dbReference type="Pfam" id="PF06964">
    <property type="entry name" value="Alpha-L-AF_C"/>
    <property type="match status" value="1"/>
</dbReference>
<dbReference type="GO" id="GO:0000272">
    <property type="term" value="P:polysaccharide catabolic process"/>
    <property type="evidence" value="ECO:0007669"/>
    <property type="project" value="TreeGrafter"/>
</dbReference>
<keyword evidence="7" id="KW-0326">Glycosidase</keyword>
<dbReference type="InterPro" id="IPR017853">
    <property type="entry name" value="GH"/>
</dbReference>
<evidence type="ECO:0000256" key="1">
    <source>
        <dbReference type="ARBA" id="ARBA00001462"/>
    </source>
</evidence>
<keyword evidence="6" id="KW-0119">Carbohydrate metabolism</keyword>
<dbReference type="Pfam" id="PF22848">
    <property type="entry name" value="ASD1_dom"/>
    <property type="match status" value="1"/>
</dbReference>
<dbReference type="Gene3D" id="3.20.20.80">
    <property type="entry name" value="Glycosidases"/>
    <property type="match status" value="1"/>
</dbReference>
<sequence>MSTTPNTAAPAVVVEGVIDLDLPGHTISRHVYGHFAEHLGRCIYGGFYVGEDSPIPNEGGIRLDVVEALRALDIPNLRWPGGCFADDYHWKHGIGPRDQRPRMVNSHWGDVVEDNSFGTHEFMALCELLGTEPYISANVGSGTVEETSDWVQYLTRGDDSPMADLRRANGRDEPWKVTYWGLGNEPWGCGGNMSAEAYAALARQFATYSRDMGDNKLYRIAAGATNADYRWTEVLMKALGRALGDGEVLGHGNSSFQAISFHCYTVAGPWERKGSATDFDTDEYYAVMAQAQRIEGVLAGHAKVMDAYDPDKRVGLVLDEWGTWFDVEPGTNPGFLFQQNALRDALVASVHFDGFHRHADRLVMANIAQTVNVLQAMILTDEDSGALVLTPSYHVFEMNKGHQDAAHLPVHLRGAAPTRTVAGVVGIGGHVPDRSDVELTTVSVSASTKDGAALVSLTNLDAEAPVTVRLDLRGVAVGELTARLLTADAPQAHNTPQQDDAVAPRAFDGARVEDGVLVVELPAHSFATVSLPLV</sequence>
<dbReference type="EC" id="3.2.1.55" evidence="4"/>
<name>A0A5C8ZI12_9ACTN</name>
<evidence type="ECO:0000256" key="2">
    <source>
        <dbReference type="ARBA" id="ARBA00007186"/>
    </source>
</evidence>
<comment type="caution">
    <text evidence="9">The sequence shown here is derived from an EMBL/GenBank/DDBJ whole genome shotgun (WGS) entry which is preliminary data.</text>
</comment>
<comment type="catalytic activity">
    <reaction evidence="1">
        <text>Hydrolysis of terminal non-reducing alpha-L-arabinofuranoside residues in alpha-L-arabinosides.</text>
        <dbReference type="EC" id="3.2.1.55"/>
    </reaction>
</comment>
<evidence type="ECO:0000256" key="4">
    <source>
        <dbReference type="ARBA" id="ARBA00012670"/>
    </source>
</evidence>
<dbReference type="PANTHER" id="PTHR43576">
    <property type="entry name" value="ALPHA-L-ARABINOFURANOSIDASE C-RELATED"/>
    <property type="match status" value="1"/>
</dbReference>
<dbReference type="InterPro" id="IPR013780">
    <property type="entry name" value="Glyco_hydro_b"/>
</dbReference>
<comment type="similarity">
    <text evidence="2">Belongs to the glycosyl hydrolase 51 family.</text>
</comment>
<dbReference type="SMART" id="SM00813">
    <property type="entry name" value="Alpha-L-AF_C"/>
    <property type="match status" value="1"/>
</dbReference>
<evidence type="ECO:0000256" key="5">
    <source>
        <dbReference type="ARBA" id="ARBA00022801"/>
    </source>
</evidence>
<evidence type="ECO:0000256" key="7">
    <source>
        <dbReference type="ARBA" id="ARBA00023295"/>
    </source>
</evidence>
<evidence type="ECO:0000313" key="9">
    <source>
        <dbReference type="EMBL" id="TXR56510.1"/>
    </source>
</evidence>
<dbReference type="GO" id="GO:0046556">
    <property type="term" value="F:alpha-L-arabinofuranosidase activity"/>
    <property type="evidence" value="ECO:0007669"/>
    <property type="project" value="UniProtKB-EC"/>
</dbReference>
<keyword evidence="10" id="KW-1185">Reference proteome</keyword>
<accession>A0A5C8ZI12</accession>
<dbReference type="Proteomes" id="UP000321234">
    <property type="component" value="Unassembled WGS sequence"/>
</dbReference>
<reference evidence="9 10" key="1">
    <citation type="submission" date="2019-07" db="EMBL/GenBank/DDBJ databases">
        <title>Quadrisphaera sp. strain DD2A genome sequencing and assembly.</title>
        <authorList>
            <person name="Kim I."/>
        </authorList>
    </citation>
    <scope>NUCLEOTIDE SEQUENCE [LARGE SCALE GENOMIC DNA]</scope>
    <source>
        <strain evidence="9 10">DD2A</strain>
    </source>
</reference>
<evidence type="ECO:0000259" key="8">
    <source>
        <dbReference type="SMART" id="SM00813"/>
    </source>
</evidence>
<dbReference type="InterPro" id="IPR010720">
    <property type="entry name" value="Alpha-L-AF_C"/>
</dbReference>
<dbReference type="Gene3D" id="2.60.40.1180">
    <property type="entry name" value="Golgi alpha-mannosidase II"/>
    <property type="match status" value="1"/>
</dbReference>
<gene>
    <name evidence="9" type="ORF">FMM08_10570</name>
</gene>
<protein>
    <recommendedName>
        <fullName evidence="4">non-reducing end alpha-L-arabinofuranosidase</fullName>
        <ecNumber evidence="4">3.2.1.55</ecNumber>
    </recommendedName>
</protein>
<dbReference type="RefSeq" id="WP_147926303.1">
    <property type="nucleotide sequence ID" value="NZ_VKAC01000005.1"/>
</dbReference>
<keyword evidence="5" id="KW-0378">Hydrolase</keyword>
<dbReference type="SUPFAM" id="SSF51445">
    <property type="entry name" value="(Trans)glycosidases"/>
    <property type="match status" value="1"/>
</dbReference>
<evidence type="ECO:0000313" key="10">
    <source>
        <dbReference type="Proteomes" id="UP000321234"/>
    </source>
</evidence>
<dbReference type="PANTHER" id="PTHR43576:SF2">
    <property type="entry name" value="INTRACELLULAR EXO-ALPHA-L-ARABINOFURANOSIDASE 2"/>
    <property type="match status" value="1"/>
</dbReference>
<comment type="subunit">
    <text evidence="3">Homohexamer; trimer of dimers.</text>
</comment>
<dbReference type="AlphaFoldDB" id="A0A5C8ZI12"/>
<feature type="domain" description="Alpha-L-arabinofuranosidase C-terminal" evidence="8">
    <location>
        <begin position="319"/>
        <end position="525"/>
    </location>
</feature>
<dbReference type="SUPFAM" id="SSF51011">
    <property type="entry name" value="Glycosyl hydrolase domain"/>
    <property type="match status" value="1"/>
</dbReference>
<dbReference type="EMBL" id="VKAC01000005">
    <property type="protein sequence ID" value="TXR56510.1"/>
    <property type="molecule type" value="Genomic_DNA"/>
</dbReference>
<evidence type="ECO:0000256" key="3">
    <source>
        <dbReference type="ARBA" id="ARBA00011165"/>
    </source>
</evidence>
<dbReference type="OrthoDB" id="9758333at2"/>